<dbReference type="PRINTS" id="PR00038">
    <property type="entry name" value="HTHLUXR"/>
</dbReference>
<protein>
    <submittedName>
        <fullName evidence="2">RNA polymerase subunit sigma-70</fullName>
    </submittedName>
</protein>
<feature type="domain" description="VWFA" evidence="1">
    <location>
        <begin position="113"/>
        <end position="310"/>
    </location>
</feature>
<reference evidence="2" key="1">
    <citation type="submission" date="2020-10" db="EMBL/GenBank/DDBJ databases">
        <authorList>
            <person name="Castelo-Branco R."/>
            <person name="Eusebio N."/>
            <person name="Adriana R."/>
            <person name="Vieira A."/>
            <person name="Brugerolle De Fraissinette N."/>
            <person name="Rezende De Castro R."/>
            <person name="Schneider M.P."/>
            <person name="Vasconcelos V."/>
            <person name="Leao P.N."/>
        </authorList>
    </citation>
    <scope>NUCLEOTIDE SEQUENCE</scope>
    <source>
        <strain evidence="2">LEGE 11467</strain>
    </source>
</reference>
<evidence type="ECO:0000313" key="3">
    <source>
        <dbReference type="Proteomes" id="UP000621799"/>
    </source>
</evidence>
<dbReference type="RefSeq" id="WP_264321389.1">
    <property type="nucleotide sequence ID" value="NZ_JADEXN010000159.1"/>
</dbReference>
<dbReference type="InterPro" id="IPR036465">
    <property type="entry name" value="vWFA_dom_sf"/>
</dbReference>
<evidence type="ECO:0000259" key="1">
    <source>
        <dbReference type="PROSITE" id="PS50234"/>
    </source>
</evidence>
<dbReference type="SUPFAM" id="SSF46894">
    <property type="entry name" value="C-terminal effector domain of the bipartite response regulators"/>
    <property type="match status" value="1"/>
</dbReference>
<organism evidence="2 3">
    <name type="scientific">Zarconia navalis LEGE 11467</name>
    <dbReference type="NCBI Taxonomy" id="1828826"/>
    <lineage>
        <taxon>Bacteria</taxon>
        <taxon>Bacillati</taxon>
        <taxon>Cyanobacteriota</taxon>
        <taxon>Cyanophyceae</taxon>
        <taxon>Oscillatoriophycideae</taxon>
        <taxon>Oscillatoriales</taxon>
        <taxon>Oscillatoriales incertae sedis</taxon>
        <taxon>Zarconia</taxon>
        <taxon>Zarconia navalis</taxon>
    </lineage>
</organism>
<dbReference type="InterPro" id="IPR036388">
    <property type="entry name" value="WH-like_DNA-bd_sf"/>
</dbReference>
<comment type="caution">
    <text evidence="2">The sequence shown here is derived from an EMBL/GenBank/DDBJ whole genome shotgun (WGS) entry which is preliminary data.</text>
</comment>
<proteinExistence type="predicted"/>
<evidence type="ECO:0000313" key="2">
    <source>
        <dbReference type="EMBL" id="MBE9041162.1"/>
    </source>
</evidence>
<dbReference type="InterPro" id="IPR002035">
    <property type="entry name" value="VWF_A"/>
</dbReference>
<dbReference type="EMBL" id="JADEXN010000159">
    <property type="protein sequence ID" value="MBE9041162.1"/>
    <property type="molecule type" value="Genomic_DNA"/>
</dbReference>
<dbReference type="Proteomes" id="UP000621799">
    <property type="component" value="Unassembled WGS sequence"/>
</dbReference>
<dbReference type="Gene3D" id="1.10.10.10">
    <property type="entry name" value="Winged helix-like DNA-binding domain superfamily/Winged helix DNA-binding domain"/>
    <property type="match status" value="1"/>
</dbReference>
<dbReference type="AlphaFoldDB" id="A0A928VYJ1"/>
<keyword evidence="3" id="KW-1185">Reference proteome</keyword>
<dbReference type="SMART" id="SM00421">
    <property type="entry name" value="HTH_LUXR"/>
    <property type="match status" value="1"/>
</dbReference>
<dbReference type="SUPFAM" id="SSF53300">
    <property type="entry name" value="vWA-like"/>
    <property type="match status" value="1"/>
</dbReference>
<dbReference type="PROSITE" id="PS50234">
    <property type="entry name" value="VWFA"/>
    <property type="match status" value="1"/>
</dbReference>
<name>A0A928VYJ1_9CYAN</name>
<dbReference type="InterPro" id="IPR000792">
    <property type="entry name" value="Tscrpt_reg_LuxR_C"/>
</dbReference>
<dbReference type="InterPro" id="IPR016032">
    <property type="entry name" value="Sig_transdc_resp-reg_C-effctor"/>
</dbReference>
<dbReference type="GO" id="GO:0006355">
    <property type="term" value="P:regulation of DNA-templated transcription"/>
    <property type="evidence" value="ECO:0007669"/>
    <property type="project" value="InterPro"/>
</dbReference>
<dbReference type="GO" id="GO:0003677">
    <property type="term" value="F:DNA binding"/>
    <property type="evidence" value="ECO:0007669"/>
    <property type="project" value="InterPro"/>
</dbReference>
<sequence length="351" mass="40860">MDRNRFNRTLQELTHRRREVLLEVLAGKSDAAISGALNITEATVRKHIENICNQFEIANEFPDERRSKRPDLIALFRKYQPEFVREKTPDLQFKEAISPEAKASLLGTIYNRDVFVLIDRSGSMVRKDGDTRGLARYKFLQEEVESHVWTILSTERRSVEGSLQKICDRLSVYFFCRDKVGAGPYEIKDASQVQELFHNHPPKGNTFITPTLRQCFKTWIEGGKPKNRGAFFIIYTDGLFDDESNFIQFISEACLEIYDHRQIKFLILGLGEEIDVRHFLSLDFNVNQKNEFNTLVFDRVNEVDNIIDVLQRQLVENPDLVFPDWVLDRYPEFVKKVMMAKPDLRASNVIS</sequence>
<gene>
    <name evidence="2" type="ORF">IQ235_10270</name>
</gene>
<dbReference type="Pfam" id="PF00196">
    <property type="entry name" value="GerE"/>
    <property type="match status" value="1"/>
</dbReference>
<accession>A0A928VYJ1</accession>
<dbReference type="Gene3D" id="3.40.50.410">
    <property type="entry name" value="von Willebrand factor, type A domain"/>
    <property type="match status" value="1"/>
</dbReference>